<dbReference type="STRING" id="1802115.A2756_02680"/>
<dbReference type="Pfam" id="PF09335">
    <property type="entry name" value="VTT_dom"/>
    <property type="match status" value="1"/>
</dbReference>
<proteinExistence type="predicted"/>
<protein>
    <recommendedName>
        <fullName evidence="2">VTT domain-containing protein</fullName>
    </recommendedName>
</protein>
<organism evidence="3 4">
    <name type="scientific">Candidatus Ryanbacteria bacterium RIFCSPHIGHO2_01_FULL_48_27</name>
    <dbReference type="NCBI Taxonomy" id="1802115"/>
    <lineage>
        <taxon>Bacteria</taxon>
        <taxon>Candidatus Ryaniibacteriota</taxon>
    </lineage>
</organism>
<reference evidence="3 4" key="1">
    <citation type="journal article" date="2016" name="Nat. Commun.">
        <title>Thousands of microbial genomes shed light on interconnected biogeochemical processes in an aquifer system.</title>
        <authorList>
            <person name="Anantharaman K."/>
            <person name="Brown C.T."/>
            <person name="Hug L.A."/>
            <person name="Sharon I."/>
            <person name="Castelle C.J."/>
            <person name="Probst A.J."/>
            <person name="Thomas B.C."/>
            <person name="Singh A."/>
            <person name="Wilkins M.J."/>
            <person name="Karaoz U."/>
            <person name="Brodie E.L."/>
            <person name="Williams K.H."/>
            <person name="Hubbard S.S."/>
            <person name="Banfield J.F."/>
        </authorList>
    </citation>
    <scope>NUCLEOTIDE SEQUENCE [LARGE SCALE GENOMIC DNA]</scope>
</reference>
<evidence type="ECO:0000259" key="2">
    <source>
        <dbReference type="Pfam" id="PF09335"/>
    </source>
</evidence>
<sequence length="192" mass="21141">MSKKFTTYATRLIPIFFFVGFSLAFYYLPPESIIGFIGVENAYALIFILALLGGLTTLSGIPYHVVLVALAVGGLNPFFLGLSTAVGVMLGDSTSYYLGSQGRVLLSPRMQSILERLSHLQQKYPRLLPVLFFLYGCIVPFSNDIITIPAGLLGYPFWRVMLTLGLGNLVFNISLAFVAAYAYGILQYLPFI</sequence>
<keyword evidence="1" id="KW-0812">Transmembrane</keyword>
<evidence type="ECO:0000313" key="4">
    <source>
        <dbReference type="Proteomes" id="UP000177785"/>
    </source>
</evidence>
<evidence type="ECO:0000313" key="3">
    <source>
        <dbReference type="EMBL" id="OGZ45788.1"/>
    </source>
</evidence>
<accession>A0A1G2G7D7</accession>
<feature type="transmembrane region" description="Helical" evidence="1">
    <location>
        <begin position="12"/>
        <end position="28"/>
    </location>
</feature>
<name>A0A1G2G7D7_9BACT</name>
<dbReference type="EMBL" id="MHNL01000005">
    <property type="protein sequence ID" value="OGZ45788.1"/>
    <property type="molecule type" value="Genomic_DNA"/>
</dbReference>
<feature type="transmembrane region" description="Helical" evidence="1">
    <location>
        <begin position="169"/>
        <end position="189"/>
    </location>
</feature>
<feature type="transmembrane region" description="Helical" evidence="1">
    <location>
        <begin position="132"/>
        <end position="157"/>
    </location>
</feature>
<keyword evidence="1" id="KW-0472">Membrane</keyword>
<dbReference type="AlphaFoldDB" id="A0A1G2G7D7"/>
<feature type="domain" description="VTT" evidence="2">
    <location>
        <begin position="62"/>
        <end position="178"/>
    </location>
</feature>
<dbReference type="InterPro" id="IPR032816">
    <property type="entry name" value="VTT_dom"/>
</dbReference>
<dbReference type="Proteomes" id="UP000177785">
    <property type="component" value="Unassembled WGS sequence"/>
</dbReference>
<keyword evidence="1" id="KW-1133">Transmembrane helix</keyword>
<feature type="transmembrane region" description="Helical" evidence="1">
    <location>
        <begin position="34"/>
        <end position="53"/>
    </location>
</feature>
<evidence type="ECO:0000256" key="1">
    <source>
        <dbReference type="SAM" id="Phobius"/>
    </source>
</evidence>
<gene>
    <name evidence="3" type="ORF">A2756_02680</name>
</gene>
<feature type="transmembrane region" description="Helical" evidence="1">
    <location>
        <begin position="65"/>
        <end position="90"/>
    </location>
</feature>
<comment type="caution">
    <text evidence="3">The sequence shown here is derived from an EMBL/GenBank/DDBJ whole genome shotgun (WGS) entry which is preliminary data.</text>
</comment>